<dbReference type="EMBL" id="BGPR01022914">
    <property type="protein sequence ID" value="GBN89689.1"/>
    <property type="molecule type" value="Genomic_DNA"/>
</dbReference>
<accession>A0A4Y2SR74</accession>
<dbReference type="GO" id="GO:0005634">
    <property type="term" value="C:nucleus"/>
    <property type="evidence" value="ECO:0007669"/>
    <property type="project" value="UniProtKB-SubCell"/>
</dbReference>
<dbReference type="PROSITE" id="PS50157">
    <property type="entry name" value="ZINC_FINGER_C2H2_2"/>
    <property type="match status" value="3"/>
</dbReference>
<evidence type="ECO:0000256" key="1">
    <source>
        <dbReference type="ARBA" id="ARBA00004123"/>
    </source>
</evidence>
<evidence type="ECO:0000256" key="7">
    <source>
        <dbReference type="PROSITE-ProRule" id="PRU00042"/>
    </source>
</evidence>
<keyword evidence="5" id="KW-0862">Zinc</keyword>
<evidence type="ECO:0000256" key="3">
    <source>
        <dbReference type="ARBA" id="ARBA00022737"/>
    </source>
</evidence>
<dbReference type="AlphaFoldDB" id="A0A4Y2SR74"/>
<proteinExistence type="predicted"/>
<dbReference type="Proteomes" id="UP000499080">
    <property type="component" value="Unassembled WGS sequence"/>
</dbReference>
<evidence type="ECO:0000256" key="2">
    <source>
        <dbReference type="ARBA" id="ARBA00022723"/>
    </source>
</evidence>
<keyword evidence="2" id="KW-0479">Metal-binding</keyword>
<keyword evidence="4 7" id="KW-0863">Zinc-finger</keyword>
<dbReference type="InterPro" id="IPR013087">
    <property type="entry name" value="Znf_C2H2_type"/>
</dbReference>
<comment type="subcellular location">
    <subcellularLocation>
        <location evidence="1">Nucleus</location>
    </subcellularLocation>
</comment>
<dbReference type="PANTHER" id="PTHR24394:SF44">
    <property type="entry name" value="ZINC FINGER PROTEIN 271-LIKE"/>
    <property type="match status" value="1"/>
</dbReference>
<dbReference type="SUPFAM" id="SSF57667">
    <property type="entry name" value="beta-beta-alpha zinc fingers"/>
    <property type="match status" value="2"/>
</dbReference>
<dbReference type="PROSITE" id="PS00028">
    <property type="entry name" value="ZINC_FINGER_C2H2_1"/>
    <property type="match status" value="3"/>
</dbReference>
<evidence type="ECO:0000256" key="5">
    <source>
        <dbReference type="ARBA" id="ARBA00022833"/>
    </source>
</evidence>
<sequence>MLMNGSEPGPSHAPSGFVQSNESWSDTETDVEWMNNVPMSIKFDEPGSSQAPSGFGYIVPTSSLVPPSTNDHVCDACKKTFSNKFNLKRHMKKHGVHANHACSQCSMKFYHVDELREHMRTHTCEKKTHPCEQCDQVFPRMSDLLRHKRTDHSAPPSPRIAAPRARNSGRNALGVYSFHFMTPSSHAAFDLLLFLEEIRPQIHGMIVD</sequence>
<evidence type="ECO:0000259" key="9">
    <source>
        <dbReference type="PROSITE" id="PS50157"/>
    </source>
</evidence>
<organism evidence="10 11">
    <name type="scientific">Araneus ventricosus</name>
    <name type="common">Orbweaver spider</name>
    <name type="synonym">Epeira ventricosa</name>
    <dbReference type="NCBI Taxonomy" id="182803"/>
    <lineage>
        <taxon>Eukaryota</taxon>
        <taxon>Metazoa</taxon>
        <taxon>Ecdysozoa</taxon>
        <taxon>Arthropoda</taxon>
        <taxon>Chelicerata</taxon>
        <taxon>Arachnida</taxon>
        <taxon>Araneae</taxon>
        <taxon>Araneomorphae</taxon>
        <taxon>Entelegynae</taxon>
        <taxon>Araneoidea</taxon>
        <taxon>Araneidae</taxon>
        <taxon>Araneus</taxon>
    </lineage>
</organism>
<evidence type="ECO:0000256" key="6">
    <source>
        <dbReference type="ARBA" id="ARBA00023242"/>
    </source>
</evidence>
<feature type="domain" description="C2H2-type" evidence="9">
    <location>
        <begin position="72"/>
        <end position="94"/>
    </location>
</feature>
<feature type="domain" description="C2H2-type" evidence="9">
    <location>
        <begin position="129"/>
        <end position="157"/>
    </location>
</feature>
<gene>
    <name evidence="10" type="ORF">AVEN_104942_1</name>
</gene>
<evidence type="ECO:0000313" key="10">
    <source>
        <dbReference type="EMBL" id="GBN89689.1"/>
    </source>
</evidence>
<dbReference type="SMART" id="SM00355">
    <property type="entry name" value="ZnF_C2H2"/>
    <property type="match status" value="3"/>
</dbReference>
<protein>
    <recommendedName>
        <fullName evidence="9">C2H2-type domain-containing protein</fullName>
    </recommendedName>
</protein>
<feature type="region of interest" description="Disordered" evidence="8">
    <location>
        <begin position="1"/>
        <end position="25"/>
    </location>
</feature>
<evidence type="ECO:0000313" key="11">
    <source>
        <dbReference type="Proteomes" id="UP000499080"/>
    </source>
</evidence>
<dbReference type="OrthoDB" id="10018191at2759"/>
<name>A0A4Y2SR74_ARAVE</name>
<dbReference type="Pfam" id="PF00096">
    <property type="entry name" value="zf-C2H2"/>
    <property type="match status" value="3"/>
</dbReference>
<dbReference type="GO" id="GO:0008270">
    <property type="term" value="F:zinc ion binding"/>
    <property type="evidence" value="ECO:0007669"/>
    <property type="project" value="UniProtKB-KW"/>
</dbReference>
<keyword evidence="11" id="KW-1185">Reference proteome</keyword>
<evidence type="ECO:0000256" key="8">
    <source>
        <dbReference type="SAM" id="MobiDB-lite"/>
    </source>
</evidence>
<dbReference type="InterPro" id="IPR036236">
    <property type="entry name" value="Znf_C2H2_sf"/>
</dbReference>
<feature type="domain" description="C2H2-type" evidence="9">
    <location>
        <begin position="100"/>
        <end position="127"/>
    </location>
</feature>
<dbReference type="Gene3D" id="3.30.160.60">
    <property type="entry name" value="Classic Zinc Finger"/>
    <property type="match status" value="3"/>
</dbReference>
<keyword evidence="3" id="KW-0677">Repeat</keyword>
<dbReference type="PANTHER" id="PTHR24394">
    <property type="entry name" value="ZINC FINGER PROTEIN"/>
    <property type="match status" value="1"/>
</dbReference>
<dbReference type="FunFam" id="3.30.160.60:FF:000446">
    <property type="entry name" value="Zinc finger protein"/>
    <property type="match status" value="1"/>
</dbReference>
<reference evidence="10 11" key="1">
    <citation type="journal article" date="2019" name="Sci. Rep.">
        <title>Orb-weaving spider Araneus ventricosus genome elucidates the spidroin gene catalogue.</title>
        <authorList>
            <person name="Kono N."/>
            <person name="Nakamura H."/>
            <person name="Ohtoshi R."/>
            <person name="Moran D.A.P."/>
            <person name="Shinohara A."/>
            <person name="Yoshida Y."/>
            <person name="Fujiwara M."/>
            <person name="Mori M."/>
            <person name="Tomita M."/>
            <person name="Arakawa K."/>
        </authorList>
    </citation>
    <scope>NUCLEOTIDE SEQUENCE [LARGE SCALE GENOMIC DNA]</scope>
</reference>
<comment type="caution">
    <text evidence="10">The sequence shown here is derived from an EMBL/GenBank/DDBJ whole genome shotgun (WGS) entry which is preliminary data.</text>
</comment>
<evidence type="ECO:0000256" key="4">
    <source>
        <dbReference type="ARBA" id="ARBA00022771"/>
    </source>
</evidence>
<dbReference type="GO" id="GO:0000981">
    <property type="term" value="F:DNA-binding transcription factor activity, RNA polymerase II-specific"/>
    <property type="evidence" value="ECO:0007669"/>
    <property type="project" value="TreeGrafter"/>
</dbReference>
<keyword evidence="6" id="KW-0539">Nucleus</keyword>